<keyword evidence="1" id="KW-0472">Membrane</keyword>
<keyword evidence="1" id="KW-1133">Transmembrane helix</keyword>
<dbReference type="EMBL" id="GGFM01009550">
    <property type="protein sequence ID" value="MBW30301.1"/>
    <property type="molecule type" value="Transcribed_RNA"/>
</dbReference>
<feature type="transmembrane region" description="Helical" evidence="1">
    <location>
        <begin position="32"/>
        <end position="51"/>
    </location>
</feature>
<evidence type="ECO:0000313" key="2">
    <source>
        <dbReference type="EMBL" id="MBW30301.1"/>
    </source>
</evidence>
<organism evidence="2">
    <name type="scientific">Anopheles braziliensis</name>
    <dbReference type="NCBI Taxonomy" id="58242"/>
    <lineage>
        <taxon>Eukaryota</taxon>
        <taxon>Metazoa</taxon>
        <taxon>Ecdysozoa</taxon>
        <taxon>Arthropoda</taxon>
        <taxon>Hexapoda</taxon>
        <taxon>Insecta</taxon>
        <taxon>Pterygota</taxon>
        <taxon>Neoptera</taxon>
        <taxon>Endopterygota</taxon>
        <taxon>Diptera</taxon>
        <taxon>Nematocera</taxon>
        <taxon>Culicoidea</taxon>
        <taxon>Culicidae</taxon>
        <taxon>Anophelinae</taxon>
        <taxon>Anopheles</taxon>
    </lineage>
</organism>
<protein>
    <submittedName>
        <fullName evidence="2">Putative secreted peptide</fullName>
    </submittedName>
</protein>
<dbReference type="AlphaFoldDB" id="A0A2M3ZP37"/>
<keyword evidence="1" id="KW-0812">Transmembrane</keyword>
<evidence type="ECO:0000256" key="1">
    <source>
        <dbReference type="SAM" id="Phobius"/>
    </source>
</evidence>
<proteinExistence type="predicted"/>
<name>A0A2M3ZP37_9DIPT</name>
<sequence>MLVVLVAVAAEDECAAAEALTVGPLGSKFHPISFFSINTFFISSVPSGLVIRSIASSHSTFDCREVSWMISYLITWAALPSCITCSWTG</sequence>
<reference evidence="2" key="1">
    <citation type="submission" date="2018-01" db="EMBL/GenBank/DDBJ databases">
        <title>An insight into the sialome of Amazonian anophelines.</title>
        <authorList>
            <person name="Ribeiro J.M."/>
            <person name="Scarpassa V."/>
            <person name="Calvo E."/>
        </authorList>
    </citation>
    <scope>NUCLEOTIDE SEQUENCE</scope>
    <source>
        <tissue evidence="2">Salivary glands</tissue>
    </source>
</reference>
<accession>A0A2M3ZP37</accession>